<dbReference type="EMBL" id="SVCM01000049">
    <property type="protein sequence ID" value="MBE6059383.1"/>
    <property type="molecule type" value="Genomic_DNA"/>
</dbReference>
<dbReference type="AlphaFoldDB" id="A0A927ZSY9"/>
<dbReference type="InterPro" id="IPR051159">
    <property type="entry name" value="Hexapeptide_acetyltransf"/>
</dbReference>
<dbReference type="Gene3D" id="2.160.10.10">
    <property type="entry name" value="Hexapeptide repeat proteins"/>
    <property type="match status" value="1"/>
</dbReference>
<dbReference type="PANTHER" id="PTHR23416">
    <property type="entry name" value="SIALIC ACID SYNTHASE-RELATED"/>
    <property type="match status" value="1"/>
</dbReference>
<dbReference type="CDD" id="cd04647">
    <property type="entry name" value="LbH_MAT_like"/>
    <property type="match status" value="1"/>
</dbReference>
<dbReference type="SUPFAM" id="SSF51161">
    <property type="entry name" value="Trimeric LpxA-like enzymes"/>
    <property type="match status" value="1"/>
</dbReference>
<proteinExistence type="predicted"/>
<dbReference type="GO" id="GO:0016746">
    <property type="term" value="F:acyltransferase activity"/>
    <property type="evidence" value="ECO:0007669"/>
    <property type="project" value="UniProtKB-KW"/>
</dbReference>
<name>A0A927ZSY9_9CLOT</name>
<dbReference type="InterPro" id="IPR001451">
    <property type="entry name" value="Hexapep"/>
</dbReference>
<reference evidence="1" key="1">
    <citation type="submission" date="2019-04" db="EMBL/GenBank/DDBJ databases">
        <title>Evolution of Biomass-Degrading Anaerobic Consortia Revealed by Metagenomics.</title>
        <authorList>
            <person name="Peng X."/>
        </authorList>
    </citation>
    <scope>NUCLEOTIDE SEQUENCE</scope>
    <source>
        <strain evidence="1">SIG254</strain>
    </source>
</reference>
<keyword evidence="1" id="KW-0808">Transferase</keyword>
<dbReference type="InterPro" id="IPR011004">
    <property type="entry name" value="Trimer_LpxA-like_sf"/>
</dbReference>
<protein>
    <submittedName>
        <fullName evidence="1">Acyltransferase</fullName>
    </submittedName>
</protein>
<sequence>MLKKLLKKYREYCFKIKTKNKYLPNLGGNVFLENTNVKIGNNVKIYNDVKFWGNGPIVIGDNVKIGDYTMIYSSINGGVYIGDDTIIAAKAYIIDMDHGVSKNKLISTQEPIVSPVHIGKDCWLGESVTVLKGATIGDGCVVGAKSLVNKNIDNYKIVVGIPAKEIKSRQ</sequence>
<evidence type="ECO:0000313" key="2">
    <source>
        <dbReference type="Proteomes" id="UP000768462"/>
    </source>
</evidence>
<organism evidence="1 2">
    <name type="scientific">Clostridium sulfidigenes</name>
    <dbReference type="NCBI Taxonomy" id="318464"/>
    <lineage>
        <taxon>Bacteria</taxon>
        <taxon>Bacillati</taxon>
        <taxon>Bacillota</taxon>
        <taxon>Clostridia</taxon>
        <taxon>Eubacteriales</taxon>
        <taxon>Clostridiaceae</taxon>
        <taxon>Clostridium</taxon>
    </lineage>
</organism>
<accession>A0A927ZSY9</accession>
<dbReference type="Pfam" id="PF00132">
    <property type="entry name" value="Hexapep"/>
    <property type="match status" value="2"/>
</dbReference>
<gene>
    <name evidence="1" type="ORF">E7215_04320</name>
</gene>
<comment type="caution">
    <text evidence="1">The sequence shown here is derived from an EMBL/GenBank/DDBJ whole genome shotgun (WGS) entry which is preliminary data.</text>
</comment>
<evidence type="ECO:0000313" key="1">
    <source>
        <dbReference type="EMBL" id="MBE6059383.1"/>
    </source>
</evidence>
<keyword evidence="1" id="KW-0012">Acyltransferase</keyword>
<dbReference type="Proteomes" id="UP000768462">
    <property type="component" value="Unassembled WGS sequence"/>
</dbReference>